<name>A0ABN8KDV7_9HYPH</name>
<dbReference type="Pfam" id="PF13489">
    <property type="entry name" value="Methyltransf_23"/>
    <property type="match status" value="1"/>
</dbReference>
<protein>
    <recommendedName>
        <fullName evidence="3">Methyltransferase type 11 domain-containing protein</fullName>
    </recommendedName>
</protein>
<sequence>MVSDVQHTAGVQKPAVQPPTLWKRVRRRLYRFTFTKTKLSTKNLDRLCREFATPERTLVIHSEDVDYKPYFPNAFTVTKRLDKPADMHVDLYYRDLSKIPSESYPLIVCTGLLEHIPDPGRIIADMRRILKPGGRLIISASAVFSFHECPDNFFHFTPYGFKLLFKDWTRFDMLRGASQPFETIGILIQRIHLQCDIFPLARPFIELLFHTIRFLDVFVVRQYETRQFLDERSRIDSMLPSNLQAVVVK</sequence>
<keyword evidence="2" id="KW-1185">Reference proteome</keyword>
<dbReference type="EMBL" id="CAKXZT010000160">
    <property type="protein sequence ID" value="CAH2407639.1"/>
    <property type="molecule type" value="Genomic_DNA"/>
</dbReference>
<evidence type="ECO:0000313" key="2">
    <source>
        <dbReference type="Proteomes" id="UP001153050"/>
    </source>
</evidence>
<proteinExistence type="predicted"/>
<gene>
    <name evidence="1" type="ORF">MES5069_620001</name>
</gene>
<dbReference type="InterPro" id="IPR029063">
    <property type="entry name" value="SAM-dependent_MTases_sf"/>
</dbReference>
<dbReference type="CDD" id="cd02440">
    <property type="entry name" value="AdoMet_MTases"/>
    <property type="match status" value="1"/>
</dbReference>
<dbReference type="SUPFAM" id="SSF53335">
    <property type="entry name" value="S-adenosyl-L-methionine-dependent methyltransferases"/>
    <property type="match status" value="1"/>
</dbReference>
<organism evidence="1 2">
    <name type="scientific">Mesorhizobium escarrei</name>
    <dbReference type="NCBI Taxonomy" id="666018"/>
    <lineage>
        <taxon>Bacteria</taxon>
        <taxon>Pseudomonadati</taxon>
        <taxon>Pseudomonadota</taxon>
        <taxon>Alphaproteobacteria</taxon>
        <taxon>Hyphomicrobiales</taxon>
        <taxon>Phyllobacteriaceae</taxon>
        <taxon>Mesorhizobium</taxon>
    </lineage>
</organism>
<accession>A0ABN8KDV7</accession>
<reference evidence="1 2" key="1">
    <citation type="submission" date="2022-03" db="EMBL/GenBank/DDBJ databases">
        <authorList>
            <person name="Brunel B."/>
        </authorList>
    </citation>
    <scope>NUCLEOTIDE SEQUENCE [LARGE SCALE GENOMIC DNA]</scope>
    <source>
        <strain evidence="1">STM5069sample</strain>
    </source>
</reference>
<comment type="caution">
    <text evidence="1">The sequence shown here is derived from an EMBL/GenBank/DDBJ whole genome shotgun (WGS) entry which is preliminary data.</text>
</comment>
<dbReference type="Gene3D" id="3.40.50.150">
    <property type="entry name" value="Vaccinia Virus protein VP39"/>
    <property type="match status" value="1"/>
</dbReference>
<evidence type="ECO:0000313" key="1">
    <source>
        <dbReference type="EMBL" id="CAH2407639.1"/>
    </source>
</evidence>
<evidence type="ECO:0008006" key="3">
    <source>
        <dbReference type="Google" id="ProtNLM"/>
    </source>
</evidence>
<dbReference type="RefSeq" id="WP_254021313.1">
    <property type="nucleotide sequence ID" value="NZ_CAKXZT010000160.1"/>
</dbReference>
<dbReference type="Proteomes" id="UP001153050">
    <property type="component" value="Unassembled WGS sequence"/>
</dbReference>